<dbReference type="SMART" id="SM00331">
    <property type="entry name" value="PP2C_SIG"/>
    <property type="match status" value="1"/>
</dbReference>
<name>A0ABS7YAD8_9BURK</name>
<dbReference type="Proteomes" id="UP001198602">
    <property type="component" value="Unassembled WGS sequence"/>
</dbReference>
<dbReference type="SUPFAM" id="SSF81606">
    <property type="entry name" value="PP2C-like"/>
    <property type="match status" value="1"/>
</dbReference>
<reference evidence="2 3" key="1">
    <citation type="submission" date="2021-07" db="EMBL/GenBank/DDBJ databases">
        <title>Characterization of Violacein-producing bacteria and related species.</title>
        <authorList>
            <person name="Wilson H.S."/>
            <person name="De Leon M.E."/>
        </authorList>
    </citation>
    <scope>NUCLEOTIDE SEQUENCE [LARGE SCALE GENOMIC DNA]</scope>
    <source>
        <strain evidence="2 3">HSC-2F05</strain>
    </source>
</reference>
<comment type="caution">
    <text evidence="2">The sequence shown here is derived from an EMBL/GenBank/DDBJ whole genome shotgun (WGS) entry which is preliminary data.</text>
</comment>
<keyword evidence="3" id="KW-1185">Reference proteome</keyword>
<dbReference type="Gene3D" id="3.60.40.10">
    <property type="entry name" value="PPM-type phosphatase domain"/>
    <property type="match status" value="1"/>
</dbReference>
<dbReference type="CDD" id="cd00143">
    <property type="entry name" value="PP2Cc"/>
    <property type="match status" value="1"/>
</dbReference>
<dbReference type="PROSITE" id="PS51746">
    <property type="entry name" value="PPM_2"/>
    <property type="match status" value="1"/>
</dbReference>
<dbReference type="InterPro" id="IPR036457">
    <property type="entry name" value="PPM-type-like_dom_sf"/>
</dbReference>
<evidence type="ECO:0000313" key="3">
    <source>
        <dbReference type="Proteomes" id="UP001198602"/>
    </source>
</evidence>
<accession>A0ABS7YAD8</accession>
<dbReference type="RefSeq" id="WP_225238642.1">
    <property type="nucleotide sequence ID" value="NZ_JAHYBX010000003.1"/>
</dbReference>
<protein>
    <submittedName>
        <fullName evidence="2">Protein phosphatase 2C domain-containing protein</fullName>
    </submittedName>
</protein>
<dbReference type="Pfam" id="PF13672">
    <property type="entry name" value="PP2C_2"/>
    <property type="match status" value="1"/>
</dbReference>
<feature type="domain" description="PPM-type phosphatase" evidence="1">
    <location>
        <begin position="20"/>
        <end position="276"/>
    </location>
</feature>
<organism evidence="2 3">
    <name type="scientific">Massilia hydrophila</name>
    <dbReference type="NCBI Taxonomy" id="3044279"/>
    <lineage>
        <taxon>Bacteria</taxon>
        <taxon>Pseudomonadati</taxon>
        <taxon>Pseudomonadota</taxon>
        <taxon>Betaproteobacteria</taxon>
        <taxon>Burkholderiales</taxon>
        <taxon>Oxalobacteraceae</taxon>
        <taxon>Telluria group</taxon>
        <taxon>Massilia</taxon>
    </lineage>
</organism>
<evidence type="ECO:0000259" key="1">
    <source>
        <dbReference type="PROSITE" id="PS51746"/>
    </source>
</evidence>
<dbReference type="EMBL" id="JAHYBX010000003">
    <property type="protein sequence ID" value="MCA1856348.1"/>
    <property type="molecule type" value="Genomic_DNA"/>
</dbReference>
<dbReference type="InterPro" id="IPR001932">
    <property type="entry name" value="PPM-type_phosphatase-like_dom"/>
</dbReference>
<sequence length="277" mass="29210">MTRTIPLSPPRVHRLPGMLVFGATDVGTVRSNNEDNLLIDEAMGLAMLADGMGGHAAGEVASAGVLTEMRAYLAQHAPALPAFFADGGPEADPDATWSDPAAGALRLLHGAVTHANARLYAHNCARGRTEGDGMGATLTGFWRASAVAPLVAFHVGDSRLYRLRGCVLEQLTRDQTLYQQALEAGMRDRLPARNVLLQAMGPAPAVTPELRSHQVVEGDVLMLCSDGLHGTVAHAEIEATLAHANSSTLGAICERLIAMAKESHSRDNITTVVALCV</sequence>
<dbReference type="SMART" id="SM00332">
    <property type="entry name" value="PP2Cc"/>
    <property type="match status" value="1"/>
</dbReference>
<proteinExistence type="predicted"/>
<gene>
    <name evidence="2" type="ORF">LE190_10490</name>
</gene>
<evidence type="ECO:0000313" key="2">
    <source>
        <dbReference type="EMBL" id="MCA1856348.1"/>
    </source>
</evidence>